<dbReference type="Proteomes" id="UP001060215">
    <property type="component" value="Chromosome 8"/>
</dbReference>
<gene>
    <name evidence="1" type="ORF">LOK49_LG09G00344</name>
</gene>
<organism evidence="1 2">
    <name type="scientific">Camellia lanceoleosa</name>
    <dbReference type="NCBI Taxonomy" id="1840588"/>
    <lineage>
        <taxon>Eukaryota</taxon>
        <taxon>Viridiplantae</taxon>
        <taxon>Streptophyta</taxon>
        <taxon>Embryophyta</taxon>
        <taxon>Tracheophyta</taxon>
        <taxon>Spermatophyta</taxon>
        <taxon>Magnoliopsida</taxon>
        <taxon>eudicotyledons</taxon>
        <taxon>Gunneridae</taxon>
        <taxon>Pentapetalae</taxon>
        <taxon>asterids</taxon>
        <taxon>Ericales</taxon>
        <taxon>Theaceae</taxon>
        <taxon>Camellia</taxon>
    </lineage>
</organism>
<protein>
    <submittedName>
        <fullName evidence="1">Uncharacterized protein</fullName>
    </submittedName>
</protein>
<dbReference type="EMBL" id="CM045765">
    <property type="protein sequence ID" value="KAI8000679.1"/>
    <property type="molecule type" value="Genomic_DNA"/>
</dbReference>
<accession>A0ACC0GIM6</accession>
<comment type="caution">
    <text evidence="1">The sequence shown here is derived from an EMBL/GenBank/DDBJ whole genome shotgun (WGS) entry which is preliminary data.</text>
</comment>
<name>A0ACC0GIM6_9ERIC</name>
<reference evidence="1 2" key="1">
    <citation type="journal article" date="2022" name="Plant J.">
        <title>Chromosome-level genome of Camellia lanceoleosa provides a valuable resource for understanding genome evolution and self-incompatibility.</title>
        <authorList>
            <person name="Gong W."/>
            <person name="Xiao S."/>
            <person name="Wang L."/>
            <person name="Liao Z."/>
            <person name="Chang Y."/>
            <person name="Mo W."/>
            <person name="Hu G."/>
            <person name="Li W."/>
            <person name="Zhao G."/>
            <person name="Zhu H."/>
            <person name="Hu X."/>
            <person name="Ji K."/>
            <person name="Xiang X."/>
            <person name="Song Q."/>
            <person name="Yuan D."/>
            <person name="Jin S."/>
            <person name="Zhang L."/>
        </authorList>
    </citation>
    <scope>NUCLEOTIDE SEQUENCE [LARGE SCALE GENOMIC DNA]</scope>
    <source>
        <strain evidence="1">SQ_2022a</strain>
    </source>
</reference>
<sequence>MSHNTTNEEMEKLEVQLSELTHSAVGSYLEPASEAIHQVSIVWWIDEIRLNLEPRWMSAAGQSLQATQMAALRSTALSQTLVRNMGGLSPSEPLPHLPTCPSMNIMLWNCRGASNKTFRRNFREITRTHRPEVVALFETKVLFSSMGLFFNNLGYIKAYNCRSCGTSGRNLAALESYTCLS</sequence>
<keyword evidence="2" id="KW-1185">Reference proteome</keyword>
<evidence type="ECO:0000313" key="1">
    <source>
        <dbReference type="EMBL" id="KAI8000679.1"/>
    </source>
</evidence>
<proteinExistence type="predicted"/>
<evidence type="ECO:0000313" key="2">
    <source>
        <dbReference type="Proteomes" id="UP001060215"/>
    </source>
</evidence>